<sequence length="303" mass="35213">MKVLTYLVCIVFMTSCVTKKTFHTTDTPQFTEIKEVASISSETVQAEAIQTETKYLNTETLETAKSTTGTNDTTAVSELNQTLSKRFLTTHQLWDELLQKHVSDAGQVNYKTFKLDHKKLLSYIEVLNVTYTNEGFKNLSKTETLAFWINAYNAMTVDLILRNYPLKSIKDIDKPWEQRLWKLDKKWFNLSEIEHEILRKMDEPRIHFAIVCASFSCPKLQNKAFTSESLETQLTEATKEFLSDTNRNNISENHIEISKIFQWFAKDFKKDGSLIDFLNQYTSVDISAKAKKSFKDYNWDLNE</sequence>
<keyword evidence="3" id="KW-1185">Reference proteome</keyword>
<evidence type="ECO:0000259" key="1">
    <source>
        <dbReference type="Pfam" id="PF04784"/>
    </source>
</evidence>
<evidence type="ECO:0000313" key="2">
    <source>
        <dbReference type="EMBL" id="MFB9105665.1"/>
    </source>
</evidence>
<protein>
    <submittedName>
        <fullName evidence="2">DUF547 domain-containing protein</fullName>
    </submittedName>
</protein>
<proteinExistence type="predicted"/>
<feature type="domain" description="DUF547" evidence="1">
    <location>
        <begin position="137"/>
        <end position="242"/>
    </location>
</feature>
<name>A0ABV5H2Z5_9FLAO</name>
<dbReference type="PANTHER" id="PTHR46361:SF3">
    <property type="entry name" value="ELECTRON CARRIER_ PROTEIN DISULFIDE OXIDOREDUCTASE"/>
    <property type="match status" value="1"/>
</dbReference>
<dbReference type="Pfam" id="PF04784">
    <property type="entry name" value="DUF547"/>
    <property type="match status" value="1"/>
</dbReference>
<gene>
    <name evidence="2" type="ORF">ACFFU1_12185</name>
</gene>
<dbReference type="RefSeq" id="WP_290271881.1">
    <property type="nucleotide sequence ID" value="NZ_JAUFQP010000013.1"/>
</dbReference>
<dbReference type="PANTHER" id="PTHR46361">
    <property type="entry name" value="ELECTRON CARRIER/ PROTEIN DISULFIDE OXIDOREDUCTASE"/>
    <property type="match status" value="1"/>
</dbReference>
<reference evidence="2 3" key="1">
    <citation type="submission" date="2024-09" db="EMBL/GenBank/DDBJ databases">
        <authorList>
            <person name="Sun Q."/>
            <person name="Mori K."/>
        </authorList>
    </citation>
    <scope>NUCLEOTIDE SEQUENCE [LARGE SCALE GENOMIC DNA]</scope>
    <source>
        <strain evidence="2 3">CECT 8300</strain>
    </source>
</reference>
<comment type="caution">
    <text evidence="2">The sequence shown here is derived from an EMBL/GenBank/DDBJ whole genome shotgun (WGS) entry which is preliminary data.</text>
</comment>
<organism evidence="2 3">
    <name type="scientific">Algibacter miyuki</name>
    <dbReference type="NCBI Taxonomy" id="1306933"/>
    <lineage>
        <taxon>Bacteria</taxon>
        <taxon>Pseudomonadati</taxon>
        <taxon>Bacteroidota</taxon>
        <taxon>Flavobacteriia</taxon>
        <taxon>Flavobacteriales</taxon>
        <taxon>Flavobacteriaceae</taxon>
        <taxon>Algibacter</taxon>
    </lineage>
</organism>
<dbReference type="PROSITE" id="PS51257">
    <property type="entry name" value="PROKAR_LIPOPROTEIN"/>
    <property type="match status" value="1"/>
</dbReference>
<dbReference type="EMBL" id="JBHMFA010000009">
    <property type="protein sequence ID" value="MFB9105665.1"/>
    <property type="molecule type" value="Genomic_DNA"/>
</dbReference>
<evidence type="ECO:0000313" key="3">
    <source>
        <dbReference type="Proteomes" id="UP001589590"/>
    </source>
</evidence>
<dbReference type="InterPro" id="IPR006869">
    <property type="entry name" value="DUF547"/>
</dbReference>
<dbReference type="Proteomes" id="UP001589590">
    <property type="component" value="Unassembled WGS sequence"/>
</dbReference>
<accession>A0ABV5H2Z5</accession>